<comment type="caution">
    <text evidence="1">Lacks conserved residue(s) required for the propagation of feature annotation.</text>
</comment>
<dbReference type="Pfam" id="PF04894">
    <property type="entry name" value="Nre_N"/>
    <property type="match status" value="1"/>
</dbReference>
<proteinExistence type="inferred from homology"/>
<dbReference type="InterPro" id="IPR006978">
    <property type="entry name" value="Nre_N"/>
</dbReference>
<gene>
    <name evidence="5" type="ORF">SAMN04488556_1331</name>
</gene>
<dbReference type="PANTHER" id="PTHR38136">
    <property type="entry name" value="DNA REPAIR PROTEIN"/>
    <property type="match status" value="1"/>
</dbReference>
<dbReference type="GO" id="GO:0006281">
    <property type="term" value="P:DNA repair"/>
    <property type="evidence" value="ECO:0007669"/>
    <property type="project" value="UniProtKB-UniRule"/>
</dbReference>
<keyword evidence="1" id="KW-0227">DNA damage</keyword>
<accession>A0A1I6QKA1</accession>
<evidence type="ECO:0000256" key="1">
    <source>
        <dbReference type="HAMAP-Rule" id="MF_02096"/>
    </source>
</evidence>
<dbReference type="HAMAP" id="MF_02096">
    <property type="entry name" value="Nre"/>
    <property type="match status" value="1"/>
</dbReference>
<dbReference type="RefSeq" id="WP_092902837.1">
    <property type="nucleotide sequence ID" value="NZ_FOZS01000001.1"/>
</dbReference>
<dbReference type="Proteomes" id="UP000199199">
    <property type="component" value="Unassembled WGS sequence"/>
</dbReference>
<dbReference type="EMBL" id="FOZS01000001">
    <property type="protein sequence ID" value="SFS52875.1"/>
    <property type="molecule type" value="Genomic_DNA"/>
</dbReference>
<dbReference type="AlphaFoldDB" id="A0A1I6QKA1"/>
<dbReference type="InterPro" id="IPR006979">
    <property type="entry name" value="Nre_C"/>
</dbReference>
<evidence type="ECO:0000259" key="4">
    <source>
        <dbReference type="Pfam" id="PF04895"/>
    </source>
</evidence>
<dbReference type="InterPro" id="IPR053546">
    <property type="entry name" value="Nre_DNA_repair"/>
</dbReference>
<evidence type="ECO:0000256" key="2">
    <source>
        <dbReference type="SAM" id="MobiDB-lite"/>
    </source>
</evidence>
<name>A0A1I6QKA1_9EURY</name>
<keyword evidence="1" id="KW-0234">DNA repair</keyword>
<comment type="function">
    <text evidence="1">Involved in DNA damage repair.</text>
</comment>
<dbReference type="NCBIfam" id="NF041387">
    <property type="entry name" value="DNArepr_NreA_Halo"/>
    <property type="match status" value="1"/>
</dbReference>
<protein>
    <recommendedName>
        <fullName evidence="1">DNA repair protein</fullName>
    </recommendedName>
</protein>
<dbReference type="InterPro" id="IPR033167">
    <property type="entry name" value="Nre"/>
</dbReference>
<keyword evidence="6" id="KW-1185">Reference proteome</keyword>
<organism evidence="5 6">
    <name type="scientific">Halostagnicola kamekurae</name>
    <dbReference type="NCBI Taxonomy" id="619731"/>
    <lineage>
        <taxon>Archaea</taxon>
        <taxon>Methanobacteriati</taxon>
        <taxon>Methanobacteriota</taxon>
        <taxon>Stenosarchaea group</taxon>
        <taxon>Halobacteria</taxon>
        <taxon>Halobacteriales</taxon>
        <taxon>Natrialbaceae</taxon>
        <taxon>Halostagnicola</taxon>
    </lineage>
</organism>
<feature type="domain" description="Archaeal Nre N-terminal" evidence="3">
    <location>
        <begin position="21"/>
        <end position="307"/>
    </location>
</feature>
<feature type="domain" description="Archaeal Nre C-terminal" evidence="4">
    <location>
        <begin position="321"/>
        <end position="391"/>
    </location>
</feature>
<evidence type="ECO:0000259" key="3">
    <source>
        <dbReference type="Pfam" id="PF04894"/>
    </source>
</evidence>
<comment type="similarity">
    <text evidence="1">Belongs to the Nre family.</text>
</comment>
<reference evidence="6" key="1">
    <citation type="submission" date="2016-10" db="EMBL/GenBank/DDBJ databases">
        <authorList>
            <person name="Varghese N."/>
            <person name="Submissions S."/>
        </authorList>
    </citation>
    <scope>NUCLEOTIDE SEQUENCE [LARGE SCALE GENOMIC DNA]</scope>
    <source>
        <strain evidence="6">DSM 22427</strain>
    </source>
</reference>
<dbReference type="Pfam" id="PF04895">
    <property type="entry name" value="Nre_C"/>
    <property type="match status" value="1"/>
</dbReference>
<evidence type="ECO:0000313" key="5">
    <source>
        <dbReference type="EMBL" id="SFS52875.1"/>
    </source>
</evidence>
<evidence type="ECO:0000313" key="6">
    <source>
        <dbReference type="Proteomes" id="UP000199199"/>
    </source>
</evidence>
<sequence length="451" mass="49866">MRLDDYIEELEPDEEAERRRLAKEKSYAITDHLEDFERNFEQSLSGDTLVGSTAPSIFVGRSNYPDIPIGLLSPVGDEDRAEEYVTDGAWYQQGYAIDDVLQRRTGLLNSSKSANVDSPSIASRLAPSVDDVWDGFVGVQREVAISDRPVDLEIGLDDTPDLGLDAGTDVATPRGPRANARDADLRENPHVPRAVKKTLEDDDWQAQGAMTYLYRRGFDVYEINSILSAGALGETKQRRLVPTRWSITAVDDTVGQFVRGQIRTNPSIDEVQVWANEYMGNRYWIVLAPGRWEFELVEMKAPGSIWNPDPHDAVWMASASEGYEGRTGYVEETAGAYYAARLGVLEHLESIGRQAKCLVLREVSDDYWAPVGVWQVRESVRNAFEGAPGSADANGPGGRESIAGEYGEAETFHDAVAHVAQQLPVSYQRLRRKSELAAGLQSSLDAFSSGT</sequence>
<dbReference type="OrthoDB" id="6609at2157"/>
<feature type="region of interest" description="Disordered" evidence="2">
    <location>
        <begin position="163"/>
        <end position="182"/>
    </location>
</feature>
<dbReference type="PANTHER" id="PTHR38136:SF2">
    <property type="entry name" value="DNA REPAIR PROTEIN"/>
    <property type="match status" value="1"/>
</dbReference>